<feature type="transmembrane region" description="Helical" evidence="1">
    <location>
        <begin position="117"/>
        <end position="138"/>
    </location>
</feature>
<evidence type="ECO:0000256" key="1">
    <source>
        <dbReference type="SAM" id="Phobius"/>
    </source>
</evidence>
<name>A0A4Z0Z7H8_9PEZI</name>
<protein>
    <submittedName>
        <fullName evidence="2">Uncharacterized protein</fullName>
    </submittedName>
</protein>
<sequence length="179" mass="19553">MINSSNSRPATITVDIPIHGAICSILIPEIENGSATRWHAVWSSDRPLCDRYEAAQYDACGLQVDLVTDYSFTLSDCVATNWIAPATIEIPIASIAEYCPDLGTASYLTPNIDKEHLWWLAPLPLCIAFLVGLFWACISVCRGLGNKEGGDEGEEETASEWPRPAYLASADMEVEASEK</sequence>
<dbReference type="Proteomes" id="UP000297716">
    <property type="component" value="Unassembled WGS sequence"/>
</dbReference>
<evidence type="ECO:0000313" key="3">
    <source>
        <dbReference type="Proteomes" id="UP000297716"/>
    </source>
</evidence>
<dbReference type="AlphaFoldDB" id="A0A4Z0Z7H8"/>
<comment type="caution">
    <text evidence="2">The sequence shown here is derived from an EMBL/GenBank/DDBJ whole genome shotgun (WGS) entry which is preliminary data.</text>
</comment>
<organism evidence="2 3">
    <name type="scientific">Xylaria hypoxylon</name>
    <dbReference type="NCBI Taxonomy" id="37992"/>
    <lineage>
        <taxon>Eukaryota</taxon>
        <taxon>Fungi</taxon>
        <taxon>Dikarya</taxon>
        <taxon>Ascomycota</taxon>
        <taxon>Pezizomycotina</taxon>
        <taxon>Sordariomycetes</taxon>
        <taxon>Xylariomycetidae</taxon>
        <taxon>Xylariales</taxon>
        <taxon>Xylariaceae</taxon>
        <taxon>Xylaria</taxon>
    </lineage>
</organism>
<reference evidence="2 3" key="1">
    <citation type="submission" date="2019-03" db="EMBL/GenBank/DDBJ databases">
        <title>Draft genome sequence of Xylaria hypoxylon DSM 108379, a ubiquitous saprotrophic-parasitic fungi on hardwood.</title>
        <authorList>
            <person name="Buettner E."/>
            <person name="Leonhardt S."/>
            <person name="Gebauer A.M."/>
            <person name="Liers C."/>
            <person name="Hofrichter M."/>
            <person name="Kellner H."/>
        </authorList>
    </citation>
    <scope>NUCLEOTIDE SEQUENCE [LARGE SCALE GENOMIC DNA]</scope>
    <source>
        <strain evidence="2 3">DSM 108379</strain>
    </source>
</reference>
<accession>A0A4Z0Z7H8</accession>
<keyword evidence="1" id="KW-1133">Transmembrane helix</keyword>
<proteinExistence type="predicted"/>
<gene>
    <name evidence="2" type="ORF">E0Z10_g1317</name>
</gene>
<evidence type="ECO:0000313" key="2">
    <source>
        <dbReference type="EMBL" id="TGJ87445.1"/>
    </source>
</evidence>
<dbReference type="OrthoDB" id="4736275at2759"/>
<keyword evidence="3" id="KW-1185">Reference proteome</keyword>
<dbReference type="EMBL" id="SKBN01000013">
    <property type="protein sequence ID" value="TGJ87445.1"/>
    <property type="molecule type" value="Genomic_DNA"/>
</dbReference>
<keyword evidence="1" id="KW-0472">Membrane</keyword>
<keyword evidence="1" id="KW-0812">Transmembrane</keyword>